<evidence type="ECO:0000313" key="4">
    <source>
        <dbReference type="EMBL" id="KAE8155135.1"/>
    </source>
</evidence>
<evidence type="ECO:0000256" key="3">
    <source>
        <dbReference type="SAM" id="Phobius"/>
    </source>
</evidence>
<evidence type="ECO:0000256" key="1">
    <source>
        <dbReference type="SAM" id="Coils"/>
    </source>
</evidence>
<dbReference type="InterPro" id="IPR021838">
    <property type="entry name" value="DUF3431"/>
</dbReference>
<gene>
    <name evidence="4" type="ORF">BDV25DRAFT_135180</name>
</gene>
<accession>A0A5N6U936</accession>
<keyword evidence="3" id="KW-0472">Membrane</keyword>
<protein>
    <submittedName>
        <fullName evidence="4">Uncharacterized protein</fullName>
    </submittedName>
</protein>
<keyword evidence="1" id="KW-0175">Coiled coil</keyword>
<keyword evidence="3" id="KW-1133">Transmembrane helix</keyword>
<keyword evidence="5" id="KW-1185">Reference proteome</keyword>
<organism evidence="4 5">
    <name type="scientific">Aspergillus avenaceus</name>
    <dbReference type="NCBI Taxonomy" id="36643"/>
    <lineage>
        <taxon>Eukaryota</taxon>
        <taxon>Fungi</taxon>
        <taxon>Dikarya</taxon>
        <taxon>Ascomycota</taxon>
        <taxon>Pezizomycotina</taxon>
        <taxon>Eurotiomycetes</taxon>
        <taxon>Eurotiomycetidae</taxon>
        <taxon>Eurotiales</taxon>
        <taxon>Aspergillaceae</taxon>
        <taxon>Aspergillus</taxon>
        <taxon>Aspergillus subgen. Circumdati</taxon>
    </lineage>
</organism>
<dbReference type="Pfam" id="PF11913">
    <property type="entry name" value="DUF3431"/>
    <property type="match status" value="1"/>
</dbReference>
<evidence type="ECO:0000256" key="2">
    <source>
        <dbReference type="SAM" id="MobiDB-lite"/>
    </source>
</evidence>
<feature type="coiled-coil region" evidence="1">
    <location>
        <begin position="316"/>
        <end position="367"/>
    </location>
</feature>
<proteinExistence type="predicted"/>
<dbReference type="OrthoDB" id="426718at2759"/>
<feature type="transmembrane region" description="Helical" evidence="3">
    <location>
        <begin position="12"/>
        <end position="32"/>
    </location>
</feature>
<dbReference type="PANTHER" id="PTHR37490:SF3">
    <property type="entry name" value="DUF3431 DOMAIN CONTAINING PROTEIN"/>
    <property type="match status" value="1"/>
</dbReference>
<dbReference type="AlphaFoldDB" id="A0A5N6U936"/>
<sequence>MFHKFYQQRTRGIWYVIPTIFLIATYSFYLFAQRSPVPLATTPDPKQEIPGLPEPESEDAVVSPPSETPLSSEKVISRTLVVAQTQDEDTLWVNNLAQDDPNLKSAVYVVDNSSAPLTVPVNKGHEVMVYLTYIIDHYHNLSDVTMFMHAHQITWHNNDFLDSDSAEMVRHLKGDHVLKNGYMNLRCHLEPGCPEHIHPYVGEESADIANVPEAAVIGNAWQELFPQNPVPSVLSQPCCGQFAASADRIRQVPLSKYADFRNWLLNTSLEDRISGRVWEYVWQWLFTGQSEFCPVETTCYCEGYGICFDPGEYDLYFKYRDEARKLEEERQELLSKEQPEPFTRDQIEALTRKIDDLHRNMNEIKTRAKETR</sequence>
<reference evidence="4 5" key="1">
    <citation type="submission" date="2019-04" db="EMBL/GenBank/DDBJ databases">
        <title>Friends and foes A comparative genomics study of 23 Aspergillus species from section Flavi.</title>
        <authorList>
            <consortium name="DOE Joint Genome Institute"/>
            <person name="Kjaerbolling I."/>
            <person name="Vesth T."/>
            <person name="Frisvad J.C."/>
            <person name="Nybo J.L."/>
            <person name="Theobald S."/>
            <person name="Kildgaard S."/>
            <person name="Isbrandt T."/>
            <person name="Kuo A."/>
            <person name="Sato A."/>
            <person name="Lyhne E.K."/>
            <person name="Kogle M.E."/>
            <person name="Wiebenga A."/>
            <person name="Kun R.S."/>
            <person name="Lubbers R.J."/>
            <person name="Makela M.R."/>
            <person name="Barry K."/>
            <person name="Chovatia M."/>
            <person name="Clum A."/>
            <person name="Daum C."/>
            <person name="Haridas S."/>
            <person name="He G."/>
            <person name="LaButti K."/>
            <person name="Lipzen A."/>
            <person name="Mondo S."/>
            <person name="Riley R."/>
            <person name="Salamov A."/>
            <person name="Simmons B.A."/>
            <person name="Magnuson J.K."/>
            <person name="Henrissat B."/>
            <person name="Mortensen U.H."/>
            <person name="Larsen T.O."/>
            <person name="Devries R.P."/>
            <person name="Grigoriev I.V."/>
            <person name="Machida M."/>
            <person name="Baker S.E."/>
            <person name="Andersen M.R."/>
        </authorList>
    </citation>
    <scope>NUCLEOTIDE SEQUENCE [LARGE SCALE GENOMIC DNA]</scope>
    <source>
        <strain evidence="4 5">IBT 18842</strain>
    </source>
</reference>
<feature type="region of interest" description="Disordered" evidence="2">
    <location>
        <begin position="41"/>
        <end position="70"/>
    </location>
</feature>
<keyword evidence="3" id="KW-0812">Transmembrane</keyword>
<dbReference type="PANTHER" id="PTHR37490">
    <property type="entry name" value="EXPRESSED PROTEIN"/>
    <property type="match status" value="1"/>
</dbReference>
<name>A0A5N6U936_ASPAV</name>
<dbReference type="EMBL" id="ML742024">
    <property type="protein sequence ID" value="KAE8155135.1"/>
    <property type="molecule type" value="Genomic_DNA"/>
</dbReference>
<evidence type="ECO:0000313" key="5">
    <source>
        <dbReference type="Proteomes" id="UP000325780"/>
    </source>
</evidence>
<dbReference type="Proteomes" id="UP000325780">
    <property type="component" value="Unassembled WGS sequence"/>
</dbReference>